<evidence type="ECO:0000256" key="7">
    <source>
        <dbReference type="ARBA" id="ARBA00022918"/>
    </source>
</evidence>
<dbReference type="InterPro" id="IPR005162">
    <property type="entry name" value="Retrotrans_gag_dom"/>
</dbReference>
<evidence type="ECO:0000256" key="4">
    <source>
        <dbReference type="ARBA" id="ARBA00022722"/>
    </source>
</evidence>
<dbReference type="Pfam" id="PF24626">
    <property type="entry name" value="SH3_Tf2-1"/>
    <property type="match status" value="1"/>
</dbReference>
<dbReference type="PANTHER" id="PTHR24559:SF450">
    <property type="entry name" value="RNA-DIRECTED DNA POLYMERASE HOMOLOG"/>
    <property type="match status" value="1"/>
</dbReference>
<dbReference type="EMBL" id="BPVZ01000024">
    <property type="protein sequence ID" value="GKV05606.1"/>
    <property type="molecule type" value="Genomic_DNA"/>
</dbReference>
<feature type="domain" description="Chromo" evidence="9">
    <location>
        <begin position="819"/>
        <end position="871"/>
    </location>
</feature>
<keyword evidence="5" id="KW-0255">Endonuclease</keyword>
<feature type="region of interest" description="Disordered" evidence="8">
    <location>
        <begin position="212"/>
        <end position="233"/>
    </location>
</feature>
<dbReference type="InterPro" id="IPR000953">
    <property type="entry name" value="Chromo/chromo_shadow_dom"/>
</dbReference>
<dbReference type="GO" id="GO:0008233">
    <property type="term" value="F:peptidase activity"/>
    <property type="evidence" value="ECO:0007669"/>
    <property type="project" value="UniProtKB-KW"/>
</dbReference>
<dbReference type="GO" id="GO:0006508">
    <property type="term" value="P:proteolysis"/>
    <property type="evidence" value="ECO:0007669"/>
    <property type="project" value="UniProtKB-KW"/>
</dbReference>
<dbReference type="AlphaFoldDB" id="A0AAV5J0M6"/>
<dbReference type="InterPro" id="IPR016197">
    <property type="entry name" value="Chromo-like_dom_sf"/>
</dbReference>
<comment type="caution">
    <text evidence="11">The sequence shown here is derived from an EMBL/GenBank/DDBJ whole genome shotgun (WGS) entry which is preliminary data.</text>
</comment>
<dbReference type="InterPro" id="IPR056924">
    <property type="entry name" value="SH3_Tf2-1"/>
</dbReference>
<dbReference type="CDD" id="cd01647">
    <property type="entry name" value="RT_LTR"/>
    <property type="match status" value="1"/>
</dbReference>
<evidence type="ECO:0000256" key="6">
    <source>
        <dbReference type="ARBA" id="ARBA00022801"/>
    </source>
</evidence>
<dbReference type="FunFam" id="3.10.10.10:FF:000007">
    <property type="entry name" value="Retrovirus-related Pol polyprotein from transposon 17.6-like Protein"/>
    <property type="match status" value="1"/>
</dbReference>
<feature type="compositionally biased region" description="Polar residues" evidence="8">
    <location>
        <begin position="212"/>
        <end position="221"/>
    </location>
</feature>
<gene>
    <name evidence="11" type="ORF">SLEP1_g17598</name>
</gene>
<evidence type="ECO:0000313" key="11">
    <source>
        <dbReference type="EMBL" id="GKV05606.1"/>
    </source>
</evidence>
<evidence type="ECO:0000256" key="2">
    <source>
        <dbReference type="ARBA" id="ARBA00022679"/>
    </source>
</evidence>
<evidence type="ECO:0000256" key="8">
    <source>
        <dbReference type="SAM" id="MobiDB-lite"/>
    </source>
</evidence>
<protein>
    <recommendedName>
        <fullName evidence="13">Reverse transcriptase domain-containing protein</fullName>
    </recommendedName>
</protein>
<dbReference type="Pfam" id="PF00078">
    <property type="entry name" value="RVT_1"/>
    <property type="match status" value="1"/>
</dbReference>
<keyword evidence="1" id="KW-0645">Protease</keyword>
<dbReference type="GO" id="GO:0003964">
    <property type="term" value="F:RNA-directed DNA polymerase activity"/>
    <property type="evidence" value="ECO:0007669"/>
    <property type="project" value="UniProtKB-KW"/>
</dbReference>
<dbReference type="PROSITE" id="PS50013">
    <property type="entry name" value="CHROMO_2"/>
    <property type="match status" value="1"/>
</dbReference>
<dbReference type="PROSITE" id="PS50878">
    <property type="entry name" value="RT_POL"/>
    <property type="match status" value="1"/>
</dbReference>
<feature type="domain" description="Reverse transcriptase" evidence="10">
    <location>
        <begin position="423"/>
        <end position="640"/>
    </location>
</feature>
<evidence type="ECO:0000256" key="3">
    <source>
        <dbReference type="ARBA" id="ARBA00022695"/>
    </source>
</evidence>
<evidence type="ECO:0000259" key="10">
    <source>
        <dbReference type="PROSITE" id="PS50878"/>
    </source>
</evidence>
<accession>A0AAV5J0M6</accession>
<keyword evidence="6" id="KW-0378">Hydrolase</keyword>
<keyword evidence="4" id="KW-0540">Nuclease</keyword>
<organism evidence="11 12">
    <name type="scientific">Rubroshorea leprosula</name>
    <dbReference type="NCBI Taxonomy" id="152421"/>
    <lineage>
        <taxon>Eukaryota</taxon>
        <taxon>Viridiplantae</taxon>
        <taxon>Streptophyta</taxon>
        <taxon>Embryophyta</taxon>
        <taxon>Tracheophyta</taxon>
        <taxon>Spermatophyta</taxon>
        <taxon>Magnoliopsida</taxon>
        <taxon>eudicotyledons</taxon>
        <taxon>Gunneridae</taxon>
        <taxon>Pentapetalae</taxon>
        <taxon>rosids</taxon>
        <taxon>malvids</taxon>
        <taxon>Malvales</taxon>
        <taxon>Dipterocarpaceae</taxon>
        <taxon>Rubroshorea</taxon>
    </lineage>
</organism>
<evidence type="ECO:0000313" key="12">
    <source>
        <dbReference type="Proteomes" id="UP001054252"/>
    </source>
</evidence>
<reference evidence="11 12" key="1">
    <citation type="journal article" date="2021" name="Commun. Biol.">
        <title>The genome of Shorea leprosula (Dipterocarpaceae) highlights the ecological relevance of drought in aseasonal tropical rainforests.</title>
        <authorList>
            <person name="Ng K.K.S."/>
            <person name="Kobayashi M.J."/>
            <person name="Fawcett J.A."/>
            <person name="Hatakeyama M."/>
            <person name="Paape T."/>
            <person name="Ng C.H."/>
            <person name="Ang C.C."/>
            <person name="Tnah L.H."/>
            <person name="Lee C.T."/>
            <person name="Nishiyama T."/>
            <person name="Sese J."/>
            <person name="O'Brien M.J."/>
            <person name="Copetti D."/>
            <person name="Mohd Noor M.I."/>
            <person name="Ong R.C."/>
            <person name="Putra M."/>
            <person name="Sireger I.Z."/>
            <person name="Indrioko S."/>
            <person name="Kosugi Y."/>
            <person name="Izuno A."/>
            <person name="Isagi Y."/>
            <person name="Lee S.L."/>
            <person name="Shimizu K.K."/>
        </authorList>
    </citation>
    <scope>NUCLEOTIDE SEQUENCE [LARGE SCALE GENOMIC DNA]</scope>
    <source>
        <strain evidence="11">214</strain>
    </source>
</reference>
<dbReference type="Gene3D" id="2.40.50.40">
    <property type="match status" value="1"/>
</dbReference>
<evidence type="ECO:0008006" key="13">
    <source>
        <dbReference type="Google" id="ProtNLM"/>
    </source>
</evidence>
<keyword evidence="12" id="KW-1185">Reference proteome</keyword>
<dbReference type="InterPro" id="IPR053134">
    <property type="entry name" value="RNA-dir_DNA_polymerase"/>
</dbReference>
<dbReference type="InterPro" id="IPR043128">
    <property type="entry name" value="Rev_trsase/Diguanyl_cyclase"/>
</dbReference>
<dbReference type="SUPFAM" id="SSF54160">
    <property type="entry name" value="Chromo domain-like"/>
    <property type="match status" value="1"/>
</dbReference>
<dbReference type="InterPro" id="IPR041577">
    <property type="entry name" value="RT_RNaseH_2"/>
</dbReference>
<dbReference type="GO" id="GO:0004519">
    <property type="term" value="F:endonuclease activity"/>
    <property type="evidence" value="ECO:0007669"/>
    <property type="project" value="UniProtKB-KW"/>
</dbReference>
<evidence type="ECO:0000256" key="1">
    <source>
        <dbReference type="ARBA" id="ARBA00022670"/>
    </source>
</evidence>
<keyword evidence="7" id="KW-0695">RNA-directed DNA polymerase</keyword>
<dbReference type="Pfam" id="PF03732">
    <property type="entry name" value="Retrotrans_gag"/>
    <property type="match status" value="1"/>
</dbReference>
<dbReference type="Gene3D" id="3.10.10.10">
    <property type="entry name" value="HIV Type 1 Reverse Transcriptase, subunit A, domain 1"/>
    <property type="match status" value="1"/>
</dbReference>
<dbReference type="InterPro" id="IPR000477">
    <property type="entry name" value="RT_dom"/>
</dbReference>
<dbReference type="Gene3D" id="3.30.70.270">
    <property type="match status" value="1"/>
</dbReference>
<evidence type="ECO:0000256" key="5">
    <source>
        <dbReference type="ARBA" id="ARBA00022759"/>
    </source>
</evidence>
<dbReference type="InterPro" id="IPR043502">
    <property type="entry name" value="DNA/RNA_pol_sf"/>
</dbReference>
<sequence length="871" mass="100690">MATQELRREFVEFQKKHDTDIANINNTLKAQVENTNALREELAKLVQIINTGKLSSPVVDFPSYDGIENFRGWLYKCNRFFKAHNVPDENKVKIASMYLSDDAIIWHECYMQDNMTFPNWRDYIFDMSLRFGEGEMQDPIILWKNLNQTGSVNDYQKDFERIRSKVKCSEKQAVAMFVGGLKEELQHSVACYNPKSVVEAYSIAKRQEKLPQYTNPNSYHNSPRPPSFAPQNSSLISSMAKTQNKTKNTRTLTEAEMEDKKRKGLCFWCDENYTLGHRCAKKGLYNLEIQATDEEIDAYNTLKVIGFVKKRPILILINSGSTHNFLDVRRAKKLGSITDEWLEPLGKVLWDFNKRTLQFMYQGQMKLLEGYSDVFSELDALPPARTLDHQITLKARTEPISIRPYRYPTVQKDVMEKLVKKMLESGFIKSSTSPFSSPVVLVKKKDGTWRMCVDYRELNKTTVKDKLPMPVIEELLDELHGAQFFSKIDLRSGYHQIRMKESNIHKTAFKTHQGHYEFLVMPFGLTNASSTFQSVMNDAFRQFLRKFVLIFFDDILVYTKISVMQAWLVPKSIKELRGFLGLTGKNNFVWNMEAQQAFEALKQAMSSATVLALPDFQEEFVIETDASGTSVVTKWRSYPVGRHFVIKTDLHSWKYLLEQRIATPAQQKWLSKLLGLLQPLPMPLKVWDGVSMDFIEALQSSPYEVLYGQKPLLHVPYISSASQLEAVDKSLQAREQALKIIRHHLLQAQNRMKQLADKHRVDKEFLVLKRIGSMAYKLKLPATARVHDVFHVSLLNKKIRDNVSVSSFLESLLGTTQVFYPDAILDRKIQNKQGKAITMWLIKWKNHSNEEATWEVCTDFMARFPDFTPNP</sequence>
<evidence type="ECO:0000259" key="9">
    <source>
        <dbReference type="PROSITE" id="PS50013"/>
    </source>
</evidence>
<dbReference type="Pfam" id="PF17919">
    <property type="entry name" value="RT_RNaseH_2"/>
    <property type="match status" value="1"/>
</dbReference>
<keyword evidence="2" id="KW-0808">Transferase</keyword>
<dbReference type="SUPFAM" id="SSF56672">
    <property type="entry name" value="DNA/RNA polymerases"/>
    <property type="match status" value="1"/>
</dbReference>
<dbReference type="PANTHER" id="PTHR24559">
    <property type="entry name" value="TRANSPOSON TY3-I GAG-POL POLYPROTEIN"/>
    <property type="match status" value="1"/>
</dbReference>
<proteinExistence type="predicted"/>
<name>A0AAV5J0M6_9ROSI</name>
<keyword evidence="3" id="KW-0548">Nucleotidyltransferase</keyword>
<dbReference type="Proteomes" id="UP001054252">
    <property type="component" value="Unassembled WGS sequence"/>
</dbReference>